<dbReference type="EMBL" id="CP045892">
    <property type="protein sequence ID" value="QQP51988.1"/>
    <property type="molecule type" value="Genomic_DNA"/>
</dbReference>
<name>A0A7T8HKY6_CALRO</name>
<sequence>RVYSSRITQRGMKIRNSEHVFNHSWETMATSQWRKYPNPHNTSVLRTDVVDRGVSSEGVLETHRLISSDWSLAPWVQKVLGVPNKVCYAHEFSRVDSESRTMELRTVNLSFCKFVSMIEKMSYVPDPESPSQRTLMKQETIVTVRGVPLTSYMESIILNTAQNNAHKGRSAMEWVVNNASVSSLASKLEAVYDDLKNVDFSEALVSRALSSLEELRRADYFIRNTDNNQDNPSSS</sequence>
<evidence type="ECO:0000313" key="2">
    <source>
        <dbReference type="EMBL" id="QQP51988.1"/>
    </source>
</evidence>
<protein>
    <submittedName>
        <fullName evidence="2">Slowmo -like protein 2</fullName>
    </submittedName>
</protein>
<proteinExistence type="predicted"/>
<dbReference type="Proteomes" id="UP000595437">
    <property type="component" value="Chromosome 3"/>
</dbReference>
<dbReference type="PROSITE" id="PS50904">
    <property type="entry name" value="PRELI_MSF1"/>
    <property type="match status" value="1"/>
</dbReference>
<evidence type="ECO:0000313" key="3">
    <source>
        <dbReference type="Proteomes" id="UP000595437"/>
    </source>
</evidence>
<accession>A0A7T8HKY6</accession>
<keyword evidence="3" id="KW-1185">Reference proteome</keyword>
<dbReference type="OrthoDB" id="407630at2759"/>
<dbReference type="InterPro" id="IPR006797">
    <property type="entry name" value="PRELI/MSF1_dom"/>
</dbReference>
<dbReference type="GO" id="GO:0005758">
    <property type="term" value="C:mitochondrial intermembrane space"/>
    <property type="evidence" value="ECO:0007669"/>
    <property type="project" value="InterPro"/>
</dbReference>
<evidence type="ECO:0000259" key="1">
    <source>
        <dbReference type="PROSITE" id="PS50904"/>
    </source>
</evidence>
<dbReference type="Pfam" id="PF04707">
    <property type="entry name" value="PRELI"/>
    <property type="match status" value="1"/>
</dbReference>
<feature type="domain" description="PRELI/MSF1" evidence="1">
    <location>
        <begin position="12"/>
        <end position="184"/>
    </location>
</feature>
<feature type="non-terminal residue" evidence="2">
    <location>
        <position position="235"/>
    </location>
</feature>
<organism evidence="2 3">
    <name type="scientific">Caligus rogercresseyi</name>
    <name type="common">Sea louse</name>
    <dbReference type="NCBI Taxonomy" id="217165"/>
    <lineage>
        <taxon>Eukaryota</taxon>
        <taxon>Metazoa</taxon>
        <taxon>Ecdysozoa</taxon>
        <taxon>Arthropoda</taxon>
        <taxon>Crustacea</taxon>
        <taxon>Multicrustacea</taxon>
        <taxon>Hexanauplia</taxon>
        <taxon>Copepoda</taxon>
        <taxon>Siphonostomatoida</taxon>
        <taxon>Caligidae</taxon>
        <taxon>Caligus</taxon>
    </lineage>
</organism>
<dbReference type="AlphaFoldDB" id="A0A7T8HKY6"/>
<reference evidence="3" key="1">
    <citation type="submission" date="2021-01" db="EMBL/GenBank/DDBJ databases">
        <title>Caligus Genome Assembly.</title>
        <authorList>
            <person name="Gallardo-Escarate C."/>
        </authorList>
    </citation>
    <scope>NUCLEOTIDE SEQUENCE [LARGE SCALE GENOMIC DNA]</scope>
</reference>
<gene>
    <name evidence="2" type="ORF">FKW44_003970</name>
</gene>
<dbReference type="InterPro" id="IPR037365">
    <property type="entry name" value="Slowmo/Ups"/>
</dbReference>
<dbReference type="PANTHER" id="PTHR11158">
    <property type="entry name" value="MSF1/PX19 RELATED"/>
    <property type="match status" value="1"/>
</dbReference>